<proteinExistence type="predicted"/>
<gene>
    <name evidence="3" type="ORF">FHT02_004042</name>
</gene>
<evidence type="ECO:0000313" key="4">
    <source>
        <dbReference type="Proteomes" id="UP000527143"/>
    </source>
</evidence>
<feature type="compositionally biased region" description="Polar residues" evidence="1">
    <location>
        <begin position="13"/>
        <end position="22"/>
    </location>
</feature>
<dbReference type="Gene3D" id="3.40.50.2000">
    <property type="entry name" value="Glycogen Phosphorylase B"/>
    <property type="match status" value="2"/>
</dbReference>
<dbReference type="Pfam" id="PF13439">
    <property type="entry name" value="Glyco_transf_4"/>
    <property type="match status" value="1"/>
</dbReference>
<dbReference type="PANTHER" id="PTHR12526">
    <property type="entry name" value="GLYCOSYLTRANSFERASE"/>
    <property type="match status" value="1"/>
</dbReference>
<evidence type="ECO:0000313" key="3">
    <source>
        <dbReference type="EMBL" id="MBB5712781.1"/>
    </source>
</evidence>
<organism evidence="3 4">
    <name type="scientific">Sphingomonas xinjiangensis</name>
    <dbReference type="NCBI Taxonomy" id="643568"/>
    <lineage>
        <taxon>Bacteria</taxon>
        <taxon>Pseudomonadati</taxon>
        <taxon>Pseudomonadota</taxon>
        <taxon>Alphaproteobacteria</taxon>
        <taxon>Sphingomonadales</taxon>
        <taxon>Sphingomonadaceae</taxon>
        <taxon>Sphingomonas</taxon>
    </lineage>
</organism>
<dbReference type="PANTHER" id="PTHR12526:SF638">
    <property type="entry name" value="SPORE COAT PROTEIN SA"/>
    <property type="match status" value="1"/>
</dbReference>
<keyword evidence="4" id="KW-1185">Reference proteome</keyword>
<dbReference type="AlphaFoldDB" id="A0A840YSV2"/>
<feature type="region of interest" description="Disordered" evidence="1">
    <location>
        <begin position="1"/>
        <end position="22"/>
    </location>
</feature>
<protein>
    <submittedName>
        <fullName evidence="3">Glycosyltransferase involved in cell wall biosynthesis</fullName>
    </submittedName>
</protein>
<dbReference type="SUPFAM" id="SSF53756">
    <property type="entry name" value="UDP-Glycosyltransferase/glycogen phosphorylase"/>
    <property type="match status" value="1"/>
</dbReference>
<evidence type="ECO:0000256" key="1">
    <source>
        <dbReference type="SAM" id="MobiDB-lite"/>
    </source>
</evidence>
<dbReference type="InterPro" id="IPR028098">
    <property type="entry name" value="Glyco_trans_4-like_N"/>
</dbReference>
<name>A0A840YSV2_9SPHN</name>
<dbReference type="GO" id="GO:0016757">
    <property type="term" value="F:glycosyltransferase activity"/>
    <property type="evidence" value="ECO:0007669"/>
    <property type="project" value="UniProtKB-ARBA"/>
</dbReference>
<dbReference type="Proteomes" id="UP000527143">
    <property type="component" value="Unassembled WGS sequence"/>
</dbReference>
<dbReference type="CDD" id="cd03808">
    <property type="entry name" value="GT4_CapM-like"/>
    <property type="match status" value="1"/>
</dbReference>
<evidence type="ECO:0000259" key="2">
    <source>
        <dbReference type="Pfam" id="PF13439"/>
    </source>
</evidence>
<dbReference type="RefSeq" id="WP_246352570.1">
    <property type="nucleotide sequence ID" value="NZ_JACIJF010000025.1"/>
</dbReference>
<comment type="caution">
    <text evidence="3">The sequence shown here is derived from an EMBL/GenBank/DDBJ whole genome shotgun (WGS) entry which is preliminary data.</text>
</comment>
<keyword evidence="3" id="KW-0808">Transferase</keyword>
<feature type="compositionally biased region" description="Basic and acidic residues" evidence="1">
    <location>
        <begin position="1"/>
        <end position="12"/>
    </location>
</feature>
<accession>A0A840YSV2</accession>
<dbReference type="EMBL" id="JACIJF010000025">
    <property type="protein sequence ID" value="MBB5712781.1"/>
    <property type="molecule type" value="Genomic_DNA"/>
</dbReference>
<reference evidence="3 4" key="1">
    <citation type="submission" date="2020-08" db="EMBL/GenBank/DDBJ databases">
        <title>Genomic Encyclopedia of Type Strains, Phase IV (KMG-IV): sequencing the most valuable type-strain genomes for metagenomic binning, comparative biology and taxonomic classification.</title>
        <authorList>
            <person name="Goeker M."/>
        </authorList>
    </citation>
    <scope>NUCLEOTIDE SEQUENCE [LARGE SCALE GENOMIC DNA]</scope>
    <source>
        <strain evidence="3 4">DSM 26736</strain>
    </source>
</reference>
<sequence length="436" mass="48407">MARYDQSLRVDGSRSSSYPAAPSTTWATIQTSPIILKLIGRRRRIKGFYTHGSLRVVKIAIISNFADSLIRFRGPLLRLLVERGHEVHVLAPEFSSVQHGELIALGVLPGTYRIERTGQNPLSDFHTLRDLTAWLRRERPDVSLTYFIKPNIYGGLAAAIARVPRRIAMVEGLGYLFTDDGRDGMKKRLARRMAITLLKISLGRADRILFLNPDDRAEFIDRGIVSPAKAQLLGGIGVDLSHYDVAPFRDGPPSFLMIGRLLREKGVGEFVAAARMVRKDFPAARFHLIGGMDANPSGISAEEIRTFTADGSVKWLGEMPDVRPAIAACSVYVLPSYREGVPRSTQEAMAMGRPIVTTDVPGCRETVKSGVNGFFAQPRDAASLANAIRKFCVDPSMIPAMGRESRRMAEERFDQIKVNERIYQVMTAPLMPETRL</sequence>
<dbReference type="Pfam" id="PF13692">
    <property type="entry name" value="Glyco_trans_1_4"/>
    <property type="match status" value="1"/>
</dbReference>
<feature type="domain" description="Glycosyltransferase subfamily 4-like N-terminal" evidence="2">
    <location>
        <begin position="76"/>
        <end position="229"/>
    </location>
</feature>